<organism evidence="3 4">
    <name type="scientific">Klebsormidium nitens</name>
    <name type="common">Green alga</name>
    <name type="synonym">Ulothrix nitens</name>
    <dbReference type="NCBI Taxonomy" id="105231"/>
    <lineage>
        <taxon>Eukaryota</taxon>
        <taxon>Viridiplantae</taxon>
        <taxon>Streptophyta</taxon>
        <taxon>Klebsormidiophyceae</taxon>
        <taxon>Klebsormidiales</taxon>
        <taxon>Klebsormidiaceae</taxon>
        <taxon>Klebsormidium</taxon>
    </lineage>
</organism>
<dbReference type="SFLD" id="SFLDG01206">
    <property type="entry name" value="Xi.1"/>
    <property type="match status" value="2"/>
</dbReference>
<dbReference type="SFLD" id="SFLDS00019">
    <property type="entry name" value="Glutathione_Transferase_(cytos"/>
    <property type="match status" value="2"/>
</dbReference>
<dbReference type="PANTHER" id="PTHR32419">
    <property type="entry name" value="GLUTATHIONYL-HYDROQUINONE REDUCTASE"/>
    <property type="match status" value="1"/>
</dbReference>
<dbReference type="Gene3D" id="3.40.30.10">
    <property type="entry name" value="Glutaredoxin"/>
    <property type="match status" value="2"/>
</dbReference>
<evidence type="ECO:0000259" key="2">
    <source>
        <dbReference type="PROSITE" id="PS50405"/>
    </source>
</evidence>
<dbReference type="Gene3D" id="1.20.1050.10">
    <property type="match status" value="2"/>
</dbReference>
<evidence type="ECO:0000313" key="3">
    <source>
        <dbReference type="EMBL" id="GAQ81656.1"/>
    </source>
</evidence>
<gene>
    <name evidence="3" type="ORF">KFL_000860280</name>
</gene>
<dbReference type="SUPFAM" id="SSF47616">
    <property type="entry name" value="GST C-terminal domain-like"/>
    <property type="match status" value="2"/>
</dbReference>
<dbReference type="InterPro" id="IPR036282">
    <property type="entry name" value="Glutathione-S-Trfase_C_sf"/>
</dbReference>
<dbReference type="Pfam" id="PF13409">
    <property type="entry name" value="GST_N_2"/>
    <property type="match status" value="2"/>
</dbReference>
<dbReference type="AlphaFoldDB" id="A0A1Y1HYQ1"/>
<keyword evidence="4" id="KW-1185">Reference proteome</keyword>
<dbReference type="InterPro" id="IPR004045">
    <property type="entry name" value="Glutathione_S-Trfase_N"/>
</dbReference>
<feature type="domain" description="GST C-terminal" evidence="2">
    <location>
        <begin position="180"/>
        <end position="324"/>
    </location>
</feature>
<dbReference type="Pfam" id="PF13410">
    <property type="entry name" value="GST_C_2"/>
    <property type="match status" value="2"/>
</dbReference>
<dbReference type="OMA" id="WIAHHEL"/>
<name>A0A1Y1HYQ1_KLENI</name>
<dbReference type="CDD" id="cd03190">
    <property type="entry name" value="GST_C_Omega_like"/>
    <property type="match status" value="2"/>
</dbReference>
<dbReference type="PANTHER" id="PTHR32419:SF6">
    <property type="entry name" value="GLUTATHIONE S-TRANSFERASE OMEGA-LIKE 1-RELATED"/>
    <property type="match status" value="1"/>
</dbReference>
<feature type="domain" description="GST C-terminal" evidence="2">
    <location>
        <begin position="518"/>
        <end position="660"/>
    </location>
</feature>
<feature type="region of interest" description="Disordered" evidence="1">
    <location>
        <begin position="1"/>
        <end position="27"/>
    </location>
</feature>
<dbReference type="InterPro" id="IPR047047">
    <property type="entry name" value="GST_Omega-like_C"/>
</dbReference>
<evidence type="ECO:0000313" key="4">
    <source>
        <dbReference type="Proteomes" id="UP000054558"/>
    </source>
</evidence>
<dbReference type="PROSITE" id="PS50405">
    <property type="entry name" value="GST_CTER"/>
    <property type="match status" value="2"/>
</dbReference>
<dbReference type="STRING" id="105231.A0A1Y1HYQ1"/>
<dbReference type="SUPFAM" id="SSF52833">
    <property type="entry name" value="Thioredoxin-like"/>
    <property type="match status" value="2"/>
</dbReference>
<dbReference type="Proteomes" id="UP000054558">
    <property type="component" value="Unassembled WGS sequence"/>
</dbReference>
<dbReference type="InterPro" id="IPR016639">
    <property type="entry name" value="GST_Omega/GSH"/>
</dbReference>
<reference evidence="3 4" key="1">
    <citation type="journal article" date="2014" name="Nat. Commun.">
        <title>Klebsormidium flaccidum genome reveals primary factors for plant terrestrial adaptation.</title>
        <authorList>
            <person name="Hori K."/>
            <person name="Maruyama F."/>
            <person name="Fujisawa T."/>
            <person name="Togashi T."/>
            <person name="Yamamoto N."/>
            <person name="Seo M."/>
            <person name="Sato S."/>
            <person name="Yamada T."/>
            <person name="Mori H."/>
            <person name="Tajima N."/>
            <person name="Moriyama T."/>
            <person name="Ikeuchi M."/>
            <person name="Watanabe M."/>
            <person name="Wada H."/>
            <person name="Kobayashi K."/>
            <person name="Saito M."/>
            <person name="Masuda T."/>
            <person name="Sasaki-Sekimoto Y."/>
            <person name="Mashiguchi K."/>
            <person name="Awai K."/>
            <person name="Shimojima M."/>
            <person name="Masuda S."/>
            <person name="Iwai M."/>
            <person name="Nobusawa T."/>
            <person name="Narise T."/>
            <person name="Kondo S."/>
            <person name="Saito H."/>
            <person name="Sato R."/>
            <person name="Murakawa M."/>
            <person name="Ihara Y."/>
            <person name="Oshima-Yamada Y."/>
            <person name="Ohtaka K."/>
            <person name="Satoh M."/>
            <person name="Sonobe K."/>
            <person name="Ishii M."/>
            <person name="Ohtani R."/>
            <person name="Kanamori-Sato M."/>
            <person name="Honoki R."/>
            <person name="Miyazaki D."/>
            <person name="Mochizuki H."/>
            <person name="Umetsu J."/>
            <person name="Higashi K."/>
            <person name="Shibata D."/>
            <person name="Kamiya Y."/>
            <person name="Sato N."/>
            <person name="Nakamura Y."/>
            <person name="Tabata S."/>
            <person name="Ida S."/>
            <person name="Kurokawa K."/>
            <person name="Ohta H."/>
        </authorList>
    </citation>
    <scope>NUCLEOTIDE SEQUENCE [LARGE SCALE GENOMIC DNA]</scope>
    <source>
        <strain evidence="3 4">NIES-2285</strain>
    </source>
</reference>
<accession>A0A1Y1HYQ1</accession>
<dbReference type="SFLD" id="SFLDG01148">
    <property type="entry name" value="Xi_(cytGST)"/>
    <property type="match status" value="2"/>
</dbReference>
<dbReference type="InterPro" id="IPR036249">
    <property type="entry name" value="Thioredoxin-like_sf"/>
</dbReference>
<dbReference type="GO" id="GO:0004364">
    <property type="term" value="F:glutathione transferase activity"/>
    <property type="evidence" value="ECO:0000318"/>
    <property type="project" value="GO_Central"/>
</dbReference>
<evidence type="ECO:0000256" key="1">
    <source>
        <dbReference type="SAM" id="MobiDB-lite"/>
    </source>
</evidence>
<dbReference type="InterPro" id="IPR040079">
    <property type="entry name" value="Glutathione_S-Trfase"/>
</dbReference>
<dbReference type="GO" id="GO:0005737">
    <property type="term" value="C:cytoplasm"/>
    <property type="evidence" value="ECO:0000318"/>
    <property type="project" value="GO_Central"/>
</dbReference>
<proteinExistence type="predicted"/>
<sequence length="663" mass="74040">MVYIERGQVFPEKPKVPAGDGGSDSSEIKPTVFKSWVRRNPSGPSDLPAEAGRYHLLVSLACPFSHRAIIMRSLKGLQAAVPMTVLHPLKDNPKGWHFVGPEGDERYPECRPDTIGLDARFLTDVYLASDKDYTGRVSVPVLWDTKTGRVVSNESGDISEMLNSEFEEHAKGVPVPDYYPPHLRSEIDAISDWLGPELNMGVYRTGFATTQEDYEAACRRVFAALDRCESILAKQRYLVSYYPPGASVPSPTLADVRLFATLIRFDIVYYGLFKCMLRRIADYPNLQTYMEDLYSNPSVATTVSFPHIKDSYYFTFVAQNPAQLVPRGGAPFTPEVSFCRRKLGVRDSAQPQESNGSPAAAEASASGGAYSHGAFVRPDSKLRNWITADGSSGFKAEAGRYHLYIANNCPWCHRCVLTRALLGLHDVISMDVLFYRRDPDKGWVFNPGEPGCTPDTVAGGIGGIRELYARAGSAEKSVPVLYDKQTATIVSNESADIIRMLATEFREFAAPKSPELVPHDLIRRIDEVNGWIYDAINNGAYKAGFAKGQVAYDKAFDEYFEALDRVECLLDKHRYLLGETLTEADVRLFPTLFRHDHVYFVRFKVNKAMLADSYPNTLRWLLDVYSLPGVKEASNFDHCIGGYFGRWAIPTVPLRPKLSYSLS</sequence>
<dbReference type="OrthoDB" id="2309723at2759"/>
<dbReference type="EMBL" id="DF237035">
    <property type="protein sequence ID" value="GAQ81656.1"/>
    <property type="molecule type" value="Genomic_DNA"/>
</dbReference>
<protein>
    <recommendedName>
        <fullName evidence="2">GST C-terminal domain-containing protein</fullName>
    </recommendedName>
</protein>
<dbReference type="InterPro" id="IPR010987">
    <property type="entry name" value="Glutathione-S-Trfase_C-like"/>
</dbReference>